<protein>
    <recommendedName>
        <fullName evidence="4">Periplasmic heavy metal sensor</fullName>
    </recommendedName>
</protein>
<evidence type="ECO:0000256" key="1">
    <source>
        <dbReference type="SAM" id="SignalP"/>
    </source>
</evidence>
<dbReference type="AlphaFoldDB" id="A0A1F5RI15"/>
<dbReference type="Proteomes" id="UP000177230">
    <property type="component" value="Unassembled WGS sequence"/>
</dbReference>
<evidence type="ECO:0000313" key="2">
    <source>
        <dbReference type="EMBL" id="OGF14187.1"/>
    </source>
</evidence>
<accession>A0A1F5RI15</accession>
<sequence length="173" mass="19397">MKKVILLMVPALMLAASAMAQCPGGGEKNIRIEKRIERDGHGMMNEGRGMGRGQWWENPVIAKEIGLTEAQAKKIDDMATAQRKETIKMNADLKIAKIELQDLFDEVGNEGAIRKKAAEVSKLQEKIYNARIEHRLAMNKVLTAEQQKKMKSIKPGMMKRAMVKDDCDGCDKK</sequence>
<gene>
    <name evidence="2" type="ORF">A2024_07545</name>
</gene>
<name>A0A1F5RI15_9BACT</name>
<dbReference type="GO" id="GO:0042597">
    <property type="term" value="C:periplasmic space"/>
    <property type="evidence" value="ECO:0007669"/>
    <property type="project" value="InterPro"/>
</dbReference>
<reference evidence="2 3" key="1">
    <citation type="journal article" date="2016" name="Nat. Commun.">
        <title>Thousands of microbial genomes shed light on interconnected biogeochemical processes in an aquifer system.</title>
        <authorList>
            <person name="Anantharaman K."/>
            <person name="Brown C.T."/>
            <person name="Hug L.A."/>
            <person name="Sharon I."/>
            <person name="Castelle C.J."/>
            <person name="Probst A.J."/>
            <person name="Thomas B.C."/>
            <person name="Singh A."/>
            <person name="Wilkins M.J."/>
            <person name="Karaoz U."/>
            <person name="Brodie E.L."/>
            <person name="Williams K.H."/>
            <person name="Hubbard S.S."/>
            <person name="Banfield J.F."/>
        </authorList>
    </citation>
    <scope>NUCLEOTIDE SEQUENCE [LARGE SCALE GENOMIC DNA]</scope>
</reference>
<dbReference type="Gene3D" id="1.20.120.1490">
    <property type="match status" value="1"/>
</dbReference>
<dbReference type="Pfam" id="PF07813">
    <property type="entry name" value="LTXXQ"/>
    <property type="match status" value="1"/>
</dbReference>
<evidence type="ECO:0000313" key="3">
    <source>
        <dbReference type="Proteomes" id="UP000177230"/>
    </source>
</evidence>
<comment type="caution">
    <text evidence="2">The sequence shown here is derived from an EMBL/GenBank/DDBJ whole genome shotgun (WGS) entry which is preliminary data.</text>
</comment>
<feature type="signal peptide" evidence="1">
    <location>
        <begin position="1"/>
        <end position="20"/>
    </location>
</feature>
<feature type="chain" id="PRO_5009520906" description="Periplasmic heavy metal sensor" evidence="1">
    <location>
        <begin position="21"/>
        <end position="173"/>
    </location>
</feature>
<evidence type="ECO:0008006" key="4">
    <source>
        <dbReference type="Google" id="ProtNLM"/>
    </source>
</evidence>
<proteinExistence type="predicted"/>
<organism evidence="2 3">
    <name type="scientific">Candidatus Edwardsbacteria bacterium GWF2_54_11</name>
    <dbReference type="NCBI Taxonomy" id="1817851"/>
    <lineage>
        <taxon>Bacteria</taxon>
        <taxon>Candidatus Edwardsiibacteriota</taxon>
    </lineage>
</organism>
<dbReference type="InterPro" id="IPR012899">
    <property type="entry name" value="LTXXQ"/>
</dbReference>
<dbReference type="EMBL" id="MFFM01000007">
    <property type="protein sequence ID" value="OGF14187.1"/>
    <property type="molecule type" value="Genomic_DNA"/>
</dbReference>
<keyword evidence="1" id="KW-0732">Signal</keyword>